<dbReference type="Proteomes" id="UP000065220">
    <property type="component" value="Chromosome"/>
</dbReference>
<dbReference type="KEGG" id="ard:AXF14_06980"/>
<dbReference type="AlphaFoldDB" id="A0A109W2M6"/>
<sequence>MAAGFMVVPGTLRNLAWVVGAVVFLWHVTEAPRSRLLAARSDPFRQTGEPETLQLMHDGIKQDLPDVGPRFHPWKNVVDGHFDDDYLYLALCGGEILGISLDANDQVAGSESSVVPYVRKATGKQVSRLDPSLRSRLHDTQLRRANYVDERPGLTERITGFSRSNKRRSGD</sequence>
<protein>
    <submittedName>
        <fullName evidence="1">Uncharacterized protein</fullName>
    </submittedName>
</protein>
<reference evidence="2" key="1">
    <citation type="submission" date="2016-02" db="EMBL/GenBank/DDBJ databases">
        <authorList>
            <person name="Holder M.E."/>
            <person name="Ajami N.J."/>
            <person name="Petrosino J.F."/>
        </authorList>
    </citation>
    <scope>NUCLEOTIDE SEQUENCE [LARGE SCALE GENOMIC DNA]</scope>
    <source>
        <strain evidence="2">CCUG 36733</strain>
    </source>
</reference>
<proteinExistence type="predicted"/>
<name>A0A109W2M6_ACTRD</name>
<evidence type="ECO:0000313" key="1">
    <source>
        <dbReference type="EMBL" id="AMD87366.1"/>
    </source>
</evidence>
<gene>
    <name evidence="1" type="ORF">AXF14_06980</name>
</gene>
<accession>A0A109W2M6</accession>
<evidence type="ECO:0000313" key="2">
    <source>
        <dbReference type="Proteomes" id="UP000065220"/>
    </source>
</evidence>
<organism evidence="1 2">
    <name type="scientific">Actinomyces radicidentis</name>
    <dbReference type="NCBI Taxonomy" id="111015"/>
    <lineage>
        <taxon>Bacteria</taxon>
        <taxon>Bacillati</taxon>
        <taxon>Actinomycetota</taxon>
        <taxon>Actinomycetes</taxon>
        <taxon>Actinomycetales</taxon>
        <taxon>Actinomycetaceae</taxon>
        <taxon>Actinomyces</taxon>
    </lineage>
</organism>
<dbReference type="EMBL" id="CP014228">
    <property type="protein sequence ID" value="AMD87366.1"/>
    <property type="molecule type" value="Genomic_DNA"/>
</dbReference>
<keyword evidence="2" id="KW-1185">Reference proteome</keyword>
<dbReference type="STRING" id="111015.AXF14_06980"/>